<dbReference type="InterPro" id="IPR039809">
    <property type="entry name" value="Chemokine_b/g/d"/>
</dbReference>
<keyword evidence="3" id="KW-0732">Signal</keyword>
<evidence type="ECO:0000256" key="1">
    <source>
        <dbReference type="ARBA" id="ARBA00022514"/>
    </source>
</evidence>
<dbReference type="SUPFAM" id="SSF54117">
    <property type="entry name" value="Interleukin 8-like chemokines"/>
    <property type="match status" value="1"/>
</dbReference>
<keyword evidence="1" id="KW-0202">Cytokine</keyword>
<organism evidence="5 6">
    <name type="scientific">Neogobius melanostomus</name>
    <name type="common">round goby</name>
    <dbReference type="NCBI Taxonomy" id="47308"/>
    <lineage>
        <taxon>Eukaryota</taxon>
        <taxon>Metazoa</taxon>
        <taxon>Chordata</taxon>
        <taxon>Craniata</taxon>
        <taxon>Vertebrata</taxon>
        <taxon>Euteleostomi</taxon>
        <taxon>Actinopterygii</taxon>
        <taxon>Neopterygii</taxon>
        <taxon>Teleostei</taxon>
        <taxon>Neoteleostei</taxon>
        <taxon>Acanthomorphata</taxon>
        <taxon>Gobiaria</taxon>
        <taxon>Gobiiformes</taxon>
        <taxon>Gobioidei</taxon>
        <taxon>Gobiidae</taxon>
        <taxon>Benthophilinae</taxon>
        <taxon>Neogobiini</taxon>
        <taxon>Neogobius</taxon>
    </lineage>
</organism>
<dbReference type="SMART" id="SM00199">
    <property type="entry name" value="SCY"/>
    <property type="match status" value="1"/>
</dbReference>
<evidence type="ECO:0000256" key="3">
    <source>
        <dbReference type="SAM" id="SignalP"/>
    </source>
</evidence>
<keyword evidence="6" id="KW-1185">Reference proteome</keyword>
<reference evidence="5" key="1">
    <citation type="submission" date="2025-08" db="UniProtKB">
        <authorList>
            <consortium name="Ensembl"/>
        </authorList>
    </citation>
    <scope>IDENTIFICATION</scope>
</reference>
<feature type="signal peptide" evidence="3">
    <location>
        <begin position="1"/>
        <end position="22"/>
    </location>
</feature>
<dbReference type="Proteomes" id="UP000694523">
    <property type="component" value="Unplaced"/>
</dbReference>
<feature type="chain" id="PRO_5034044860" description="Chemokine interleukin-8-like domain-containing protein" evidence="3">
    <location>
        <begin position="23"/>
        <end position="145"/>
    </location>
</feature>
<evidence type="ECO:0000259" key="4">
    <source>
        <dbReference type="SMART" id="SM00199"/>
    </source>
</evidence>
<evidence type="ECO:0000313" key="6">
    <source>
        <dbReference type="Proteomes" id="UP000694523"/>
    </source>
</evidence>
<accession>A0A8C6THG2</accession>
<dbReference type="InterPro" id="IPR001811">
    <property type="entry name" value="Chemokine_IL8-like_dom"/>
</dbReference>
<dbReference type="PANTHER" id="PTHR12015:SF108">
    <property type="entry name" value="C-C MOTIF CHEMOKINE 20"/>
    <property type="match status" value="1"/>
</dbReference>
<protein>
    <recommendedName>
        <fullName evidence="4">Chemokine interleukin-8-like domain-containing protein</fullName>
    </recommendedName>
</protein>
<sequence length="145" mass="15991">MAFMGMITAACVFLCLAQLDSAHGIGDRTCCTSYNRSPVPFNRIKGFKKQTIEENCDIEAIIFYTVKKIPICATTKDAWVRRTLNLLSAQLKKMAKRPPAVGKKLKTTKSDHVTTSSSGGIPSTTESSQSIMESSQDITELFNNY</sequence>
<dbReference type="Pfam" id="PF00048">
    <property type="entry name" value="IL8"/>
    <property type="match status" value="1"/>
</dbReference>
<dbReference type="AlphaFoldDB" id="A0A8C6THG2"/>
<feature type="domain" description="Chemokine interleukin-8-like" evidence="4">
    <location>
        <begin position="27"/>
        <end position="87"/>
    </location>
</feature>
<evidence type="ECO:0000313" key="5">
    <source>
        <dbReference type="Ensembl" id="ENSNMLP00000019582.1"/>
    </source>
</evidence>
<dbReference type="Gene3D" id="2.40.50.40">
    <property type="match status" value="1"/>
</dbReference>
<feature type="region of interest" description="Disordered" evidence="2">
    <location>
        <begin position="97"/>
        <end position="145"/>
    </location>
</feature>
<dbReference type="GO" id="GO:0006955">
    <property type="term" value="P:immune response"/>
    <property type="evidence" value="ECO:0007669"/>
    <property type="project" value="InterPro"/>
</dbReference>
<dbReference type="PANTHER" id="PTHR12015">
    <property type="entry name" value="SMALL INDUCIBLE CYTOKINE A"/>
    <property type="match status" value="1"/>
</dbReference>
<feature type="compositionally biased region" description="Polar residues" evidence="2">
    <location>
        <begin position="129"/>
        <end position="145"/>
    </location>
</feature>
<name>A0A8C6THG2_9GOBI</name>
<dbReference type="GO" id="GO:0005615">
    <property type="term" value="C:extracellular space"/>
    <property type="evidence" value="ECO:0007669"/>
    <property type="project" value="UniProtKB-KW"/>
</dbReference>
<evidence type="ECO:0000256" key="2">
    <source>
        <dbReference type="SAM" id="MobiDB-lite"/>
    </source>
</evidence>
<dbReference type="Ensembl" id="ENSNMLT00000022004.1">
    <property type="protein sequence ID" value="ENSNMLP00000019582.1"/>
    <property type="gene ID" value="ENSNMLG00000012858.1"/>
</dbReference>
<feature type="compositionally biased region" description="Low complexity" evidence="2">
    <location>
        <begin position="114"/>
        <end position="128"/>
    </location>
</feature>
<reference evidence="5" key="2">
    <citation type="submission" date="2025-09" db="UniProtKB">
        <authorList>
            <consortium name="Ensembl"/>
        </authorList>
    </citation>
    <scope>IDENTIFICATION</scope>
</reference>
<dbReference type="InterPro" id="IPR036048">
    <property type="entry name" value="Interleukin_8-like_sf"/>
</dbReference>
<proteinExistence type="predicted"/>
<dbReference type="GO" id="GO:0008009">
    <property type="term" value="F:chemokine activity"/>
    <property type="evidence" value="ECO:0007669"/>
    <property type="project" value="InterPro"/>
</dbReference>